<organism evidence="2 3">
    <name type="scientific">Ajellomyces capsulatus (strain H88)</name>
    <name type="common">Darling's disease fungus</name>
    <name type="synonym">Histoplasma capsulatum</name>
    <dbReference type="NCBI Taxonomy" id="544711"/>
    <lineage>
        <taxon>Eukaryota</taxon>
        <taxon>Fungi</taxon>
        <taxon>Dikarya</taxon>
        <taxon>Ascomycota</taxon>
        <taxon>Pezizomycotina</taxon>
        <taxon>Eurotiomycetes</taxon>
        <taxon>Eurotiomycetidae</taxon>
        <taxon>Onygenales</taxon>
        <taxon>Ajellomycetaceae</taxon>
        <taxon>Histoplasma</taxon>
    </lineage>
</organism>
<proteinExistence type="predicted"/>
<evidence type="ECO:0000313" key="3">
    <source>
        <dbReference type="Proteomes" id="UP000663419"/>
    </source>
</evidence>
<protein>
    <submittedName>
        <fullName evidence="2">Uncharacterized protein</fullName>
    </submittedName>
</protein>
<keyword evidence="1" id="KW-0812">Transmembrane</keyword>
<feature type="transmembrane region" description="Helical" evidence="1">
    <location>
        <begin position="71"/>
        <end position="89"/>
    </location>
</feature>
<dbReference type="AlphaFoldDB" id="A0A8A1LPP0"/>
<evidence type="ECO:0000313" key="2">
    <source>
        <dbReference type="EMBL" id="QSS55899.1"/>
    </source>
</evidence>
<sequence length="230" mass="24204">MLVPDPKRIAAVIQCIGHQSGAGAPMWIAGPWHSMPTSVESWAMMDQRVLKQQIESGITACGGGVGLLSSWSLLLLLLLALLLSVWWCGSGCACTPFISETGLVAGDSVSSSIELRASAAAAVAIAVRRCSWSGGKLSGCESASSEEWRACRCSGRAHLAAGCWCEVFSLVFAFPFPWGLQLLPSWPPPPLLSFSPSSTVLSLSLSLSLCLLAGPRVTVARPLTQRGYDG</sequence>
<gene>
    <name evidence="2" type="ORF">I7I53_03902</name>
</gene>
<reference evidence="2" key="1">
    <citation type="submission" date="2021-01" db="EMBL/GenBank/DDBJ databases">
        <title>Chromosome-level genome assembly of a human fungal pathogen reveals clustering of transcriptionally co-regulated genes.</title>
        <authorList>
            <person name="Voorhies M."/>
            <person name="Cohen S."/>
            <person name="Shea T.P."/>
            <person name="Petrus S."/>
            <person name="Munoz J.F."/>
            <person name="Poplawski S."/>
            <person name="Goldman W.E."/>
            <person name="Michael T."/>
            <person name="Cuomo C.A."/>
            <person name="Sil A."/>
            <person name="Beyhan S."/>
        </authorList>
    </citation>
    <scope>NUCLEOTIDE SEQUENCE</scope>
    <source>
        <strain evidence="2">H88</strain>
    </source>
</reference>
<dbReference type="VEuPathDB" id="FungiDB:I7I53_03902"/>
<evidence type="ECO:0000256" key="1">
    <source>
        <dbReference type="SAM" id="Phobius"/>
    </source>
</evidence>
<name>A0A8A1LPP0_AJEC8</name>
<keyword evidence="1" id="KW-0472">Membrane</keyword>
<keyword evidence="1" id="KW-1133">Transmembrane helix</keyword>
<dbReference type="EMBL" id="CP069105">
    <property type="protein sequence ID" value="QSS55899.1"/>
    <property type="molecule type" value="Genomic_DNA"/>
</dbReference>
<accession>A0A8A1LPP0</accession>
<feature type="transmembrane region" description="Helical" evidence="1">
    <location>
        <begin position="159"/>
        <end position="180"/>
    </location>
</feature>
<feature type="transmembrane region" description="Helical" evidence="1">
    <location>
        <begin position="200"/>
        <end position="219"/>
    </location>
</feature>
<dbReference type="Proteomes" id="UP000663419">
    <property type="component" value="Chromosome 4"/>
</dbReference>